<dbReference type="SUPFAM" id="SSF53901">
    <property type="entry name" value="Thiolase-like"/>
    <property type="match status" value="1"/>
</dbReference>
<keyword evidence="2" id="KW-0808">Transferase</keyword>
<evidence type="ECO:0000256" key="1">
    <source>
        <dbReference type="ARBA" id="ARBA00022490"/>
    </source>
</evidence>
<dbReference type="PANTHER" id="PTHR34069">
    <property type="entry name" value="3-OXOACYL-[ACYL-CARRIER-PROTEIN] SYNTHASE 3"/>
    <property type="match status" value="1"/>
</dbReference>
<proteinExistence type="predicted"/>
<gene>
    <name evidence="6" type="primary">cya23</name>
</gene>
<dbReference type="InterPro" id="IPR016039">
    <property type="entry name" value="Thiolase-like"/>
</dbReference>
<feature type="domain" description="Beta-ketoacyl-[acyl-carrier-protein] synthase III N-terminal" evidence="5">
    <location>
        <begin position="106"/>
        <end position="182"/>
    </location>
</feature>
<dbReference type="EMBL" id="AB819397">
    <property type="protein sequence ID" value="BAO84896.1"/>
    <property type="molecule type" value="Genomic_DNA"/>
</dbReference>
<dbReference type="GO" id="GO:0044550">
    <property type="term" value="P:secondary metabolite biosynthetic process"/>
    <property type="evidence" value="ECO:0007669"/>
    <property type="project" value="TreeGrafter"/>
</dbReference>
<evidence type="ECO:0000256" key="2">
    <source>
        <dbReference type="ARBA" id="ARBA00022679"/>
    </source>
</evidence>
<evidence type="ECO:0000259" key="4">
    <source>
        <dbReference type="Pfam" id="PF08541"/>
    </source>
</evidence>
<accession>A0A060NQR5</accession>
<dbReference type="PANTHER" id="PTHR34069:SF2">
    <property type="entry name" value="BETA-KETOACYL-[ACYL-CARRIER-PROTEIN] SYNTHASE III"/>
    <property type="match status" value="1"/>
</dbReference>
<sequence>MAYGLTAFGTALGEQTAVKDVVAEYTEDVERVLGYGYDCIHRAAPGTSVTDLAVEAGRRALTGVNPREVDLLVLALTDLADHLYWDAAARVQWELGLGRAEAVLVDQGCAGGVTAFDTVAGRFATHPGYGKALVVGANRTVEAYWNRLDTHSLLFSDGAAAALAVRDAPTLRWRASYAETDGRYADFFRMDVGGARQPFVPGAETPSVRDSWDVVEYFQHDAERLAAYAEEIDDRTARAVHRACRQAGYAEEDLAWLLLLNDNARVLAAQAELIGVPLERTNNRLARRHGHLGAADHLFSLARTYEAGDLSPGDLVALGTNGRGMHWACAILQC</sequence>
<dbReference type="AlphaFoldDB" id="A0A060NQR5"/>
<dbReference type="GO" id="GO:0004315">
    <property type="term" value="F:3-oxoacyl-[acyl-carrier-protein] synthase activity"/>
    <property type="evidence" value="ECO:0007669"/>
    <property type="project" value="InterPro"/>
</dbReference>
<evidence type="ECO:0000313" key="6">
    <source>
        <dbReference type="EMBL" id="BAO84896.1"/>
    </source>
</evidence>
<evidence type="ECO:0000256" key="3">
    <source>
        <dbReference type="ARBA" id="ARBA00023315"/>
    </source>
</evidence>
<protein>
    <submittedName>
        <fullName evidence="6">Putative KAS III like protein</fullName>
    </submittedName>
</protein>
<keyword evidence="1" id="KW-0963">Cytoplasm</keyword>
<dbReference type="Pfam" id="PF08541">
    <property type="entry name" value="ACP_syn_III_C"/>
    <property type="match status" value="1"/>
</dbReference>
<evidence type="ECO:0000259" key="5">
    <source>
        <dbReference type="Pfam" id="PF08545"/>
    </source>
</evidence>
<reference evidence="6" key="1">
    <citation type="journal article" date="2013" name="Chem. Biol.">
        <title>Core assembly mechanism of quinocarcin/SF-1739: bimodular complex nonribosomal peptide synthetases for sequential mannich-type reactions.</title>
        <authorList>
            <person name="Hiratsuka T."/>
            <person name="Koketsu K."/>
            <person name="Minami A."/>
            <person name="Kaneko S."/>
            <person name="Yamazaki C."/>
            <person name="Watanabe K."/>
            <person name="Oguri H."/>
            <person name="Oikawa H."/>
        </authorList>
    </citation>
    <scope>NUCLEOTIDE SEQUENCE</scope>
    <source>
        <strain evidence="6">SF-1739</strain>
    </source>
</reference>
<name>A0A060NQR5_PETGR</name>
<dbReference type="Gene3D" id="3.40.47.10">
    <property type="match status" value="2"/>
</dbReference>
<feature type="domain" description="Beta-ketoacyl-[acyl-carrier-protein] synthase III C-terminal" evidence="4">
    <location>
        <begin position="244"/>
        <end position="333"/>
    </location>
</feature>
<dbReference type="InterPro" id="IPR013751">
    <property type="entry name" value="ACP_syn_III_N"/>
</dbReference>
<dbReference type="GO" id="GO:0006633">
    <property type="term" value="P:fatty acid biosynthetic process"/>
    <property type="evidence" value="ECO:0007669"/>
    <property type="project" value="InterPro"/>
</dbReference>
<dbReference type="InterPro" id="IPR013747">
    <property type="entry name" value="ACP_syn_III_C"/>
</dbReference>
<dbReference type="Pfam" id="PF08545">
    <property type="entry name" value="ACP_syn_III"/>
    <property type="match status" value="1"/>
</dbReference>
<organism evidence="6">
    <name type="scientific">Peterkaempfera griseoplana</name>
    <name type="common">Streptacidiphilus griseoplanus</name>
    <dbReference type="NCBI Taxonomy" id="66896"/>
    <lineage>
        <taxon>Bacteria</taxon>
        <taxon>Bacillati</taxon>
        <taxon>Actinomycetota</taxon>
        <taxon>Actinomycetes</taxon>
        <taxon>Kitasatosporales</taxon>
        <taxon>Streptomycetaceae</taxon>
        <taxon>Peterkaempfera</taxon>
    </lineage>
</organism>
<keyword evidence="3" id="KW-0012">Acyltransferase</keyword>